<evidence type="ECO:0000313" key="2">
    <source>
        <dbReference type="EMBL" id="EMO62112.1"/>
    </source>
</evidence>
<gene>
    <name evidence="2" type="primary">cas5</name>
    <name evidence="2" type="ORF">LEP1GSC133_4875</name>
</gene>
<dbReference type="InterPro" id="IPR013422">
    <property type="entry name" value="CRISPR-assoc_prot_Cas5_N"/>
</dbReference>
<accession>M6VX89</accession>
<protein>
    <submittedName>
        <fullName evidence="2">CRISPR-associated protein Cas5</fullName>
    </submittedName>
</protein>
<dbReference type="AlphaFoldDB" id="M6VX89"/>
<organism evidence="2 3">
    <name type="scientific">Leptospira borgpetersenii serovar Pomona str. 200901868</name>
    <dbReference type="NCBI Taxonomy" id="1192866"/>
    <lineage>
        <taxon>Bacteria</taxon>
        <taxon>Pseudomonadati</taxon>
        <taxon>Spirochaetota</taxon>
        <taxon>Spirochaetia</taxon>
        <taxon>Leptospirales</taxon>
        <taxon>Leptospiraceae</taxon>
        <taxon>Leptospira</taxon>
    </lineage>
</organism>
<dbReference type="GO" id="GO:0043571">
    <property type="term" value="P:maintenance of CRISPR repeat elements"/>
    <property type="evidence" value="ECO:0007669"/>
    <property type="project" value="InterPro"/>
</dbReference>
<dbReference type="Gene3D" id="3.30.70.2660">
    <property type="match status" value="1"/>
</dbReference>
<sequence>MKDYLVFRLYGPLVSWGNIAVGEYRPSDSFPTKSAIIGLISASFGFDRSEDGKISELVKSVFLPPKRSIPEIYYEIIIRSKAPETLNGLYLLERTNFWIRSTSRLFFRAEIIEWTPFTT</sequence>
<dbReference type="STRING" id="1192866.LEP1GSC133_4875"/>
<dbReference type="Pfam" id="PF09704">
    <property type="entry name" value="Cas_Cas5d"/>
    <property type="match status" value="1"/>
</dbReference>
<proteinExistence type="predicted"/>
<dbReference type="GO" id="GO:0051607">
    <property type="term" value="P:defense response to virus"/>
    <property type="evidence" value="ECO:0007669"/>
    <property type="project" value="UniProtKB-KW"/>
</dbReference>
<dbReference type="InterPro" id="IPR021124">
    <property type="entry name" value="CRISPR-assoc_prot_Cas5"/>
</dbReference>
<evidence type="ECO:0000256" key="1">
    <source>
        <dbReference type="ARBA" id="ARBA00023118"/>
    </source>
</evidence>
<reference evidence="2 3" key="1">
    <citation type="submission" date="2013-01" db="EMBL/GenBank/DDBJ databases">
        <authorList>
            <person name="Harkins D.M."/>
            <person name="Durkin A.S."/>
            <person name="Brinkac L.M."/>
            <person name="Haft D.H."/>
            <person name="Selengut J.D."/>
            <person name="Sanka R."/>
            <person name="DePew J."/>
            <person name="Purushe J."/>
            <person name="Picardeau M."/>
            <person name="Werts C."/>
            <person name="Goarant C."/>
            <person name="Vinetz J.M."/>
            <person name="Sutton G.G."/>
            <person name="Nierman W.C."/>
            <person name="Fouts D.E."/>
        </authorList>
    </citation>
    <scope>NUCLEOTIDE SEQUENCE [LARGE SCALE GENOMIC DNA]</scope>
    <source>
        <strain evidence="2 3">200901868</strain>
    </source>
</reference>
<keyword evidence="1" id="KW-0051">Antiviral defense</keyword>
<comment type="caution">
    <text evidence="2">The sequence shown here is derived from an EMBL/GenBank/DDBJ whole genome shotgun (WGS) entry which is preliminary data.</text>
</comment>
<dbReference type="Proteomes" id="UP000012159">
    <property type="component" value="Unassembled WGS sequence"/>
</dbReference>
<dbReference type="EMBL" id="AKWF02000085">
    <property type="protein sequence ID" value="EMO62112.1"/>
    <property type="molecule type" value="Genomic_DNA"/>
</dbReference>
<name>M6VX89_LEPBO</name>
<evidence type="ECO:0000313" key="3">
    <source>
        <dbReference type="Proteomes" id="UP000012159"/>
    </source>
</evidence>
<dbReference type="NCBIfam" id="TIGR02593">
    <property type="entry name" value="CRISPR_cas5"/>
    <property type="match status" value="1"/>
</dbReference>